<name>I1YFB4_METFJ</name>
<dbReference type="eggNOG" id="COG0354">
    <property type="taxonomic scope" value="Bacteria"/>
</dbReference>
<evidence type="ECO:0000313" key="4">
    <source>
        <dbReference type="Proteomes" id="UP000009145"/>
    </source>
</evidence>
<proteinExistence type="predicted"/>
<keyword evidence="1" id="KW-0809">Transit peptide</keyword>
<dbReference type="GO" id="GO:0016226">
    <property type="term" value="P:iron-sulfur cluster assembly"/>
    <property type="evidence" value="ECO:0007669"/>
    <property type="project" value="TreeGrafter"/>
</dbReference>
<dbReference type="PATRIC" id="fig|754477.3.peg.427"/>
<dbReference type="KEGG" id="mec:Q7C_432"/>
<dbReference type="AlphaFoldDB" id="I1YFB4"/>
<dbReference type="InterPro" id="IPR027266">
    <property type="entry name" value="TrmE/GcvT-like"/>
</dbReference>
<dbReference type="EMBL" id="CP003380">
    <property type="protein sequence ID" value="AFJ01607.1"/>
    <property type="molecule type" value="Genomic_DNA"/>
</dbReference>
<dbReference type="Gene3D" id="2.40.30.160">
    <property type="match status" value="1"/>
</dbReference>
<dbReference type="NCBIfam" id="TIGR03317">
    <property type="entry name" value="ygfZ_signature"/>
    <property type="match status" value="1"/>
</dbReference>
<evidence type="ECO:0000313" key="3">
    <source>
        <dbReference type="EMBL" id="AFJ01607.1"/>
    </source>
</evidence>
<dbReference type="InterPro" id="IPR006222">
    <property type="entry name" value="GCVT_N"/>
</dbReference>
<reference evidence="3 4" key="1">
    <citation type="journal article" date="2012" name="J. Bacteriol.">
        <title>Complete genome sequences of Methylophaga sp. strain JAM1 and Methylophaga sp. strain JAM7.</title>
        <authorList>
            <person name="Villeneuve C."/>
            <person name="Martineau C."/>
            <person name="Mauffrey F."/>
            <person name="Villemur R."/>
        </authorList>
    </citation>
    <scope>NUCLEOTIDE SEQUENCE [LARGE SCALE GENOMIC DNA]</scope>
    <source>
        <strain evidence="3 4">JAM7</strain>
    </source>
</reference>
<protein>
    <submittedName>
        <fullName evidence="3">Folate-dependent protein for Fe/S cluster synthesis/repair in oxidative stress</fullName>
    </submittedName>
</protein>
<dbReference type="Pfam" id="PF01571">
    <property type="entry name" value="GCV_T"/>
    <property type="match status" value="1"/>
</dbReference>
<dbReference type="RefSeq" id="WP_014703057.1">
    <property type="nucleotide sequence ID" value="NC_017856.1"/>
</dbReference>
<evidence type="ECO:0000256" key="1">
    <source>
        <dbReference type="ARBA" id="ARBA00022946"/>
    </source>
</evidence>
<dbReference type="InterPro" id="IPR045179">
    <property type="entry name" value="YgfZ/GcvT"/>
</dbReference>
<organism evidence="3 4">
    <name type="scientific">Methylophaga frappieri (strain ATCC BAA-2434 / DSM 25690 / JAM7)</name>
    <dbReference type="NCBI Taxonomy" id="754477"/>
    <lineage>
        <taxon>Bacteria</taxon>
        <taxon>Pseudomonadati</taxon>
        <taxon>Pseudomonadota</taxon>
        <taxon>Gammaproteobacteria</taxon>
        <taxon>Thiotrichales</taxon>
        <taxon>Piscirickettsiaceae</taxon>
        <taxon>Methylophaga</taxon>
    </lineage>
</organism>
<dbReference type="STRING" id="754477.Q7C_432"/>
<dbReference type="PANTHER" id="PTHR22602">
    <property type="entry name" value="TRANSFERASE CAF17, MITOCHONDRIAL-RELATED"/>
    <property type="match status" value="1"/>
</dbReference>
<sequence length="298" mass="33288">MSDELTSILEQQTACLPQPSLNQAGFCFLSDWRYLIVEGEDAASFLQNLLTNDVNQCQPGQAQLTGFCQAKGRLLGIFWLIRNPDNFFLVLSADQQDFIRQRLDMFRLRSKITIQNGGQPVIGFLDQTTPLPDTAQIQNNLAIAVMDTDILAKLIEETTLIPRAQADWQTRLVKAGLPQIYAITREKFTAQQVNLDTAGGVSFRKGCYPGQEVVARLHYLGEAKRRLFTGFVQTEYDFSVGEDILTEDGSIAGQLVQYGVAENNTWILQMTLKLSMAEHTLKLADGTPIKQVSPLPRD</sequence>
<dbReference type="HOGENOM" id="CLU_007884_6_2_6"/>
<keyword evidence="4" id="KW-1185">Reference proteome</keyword>
<dbReference type="InterPro" id="IPR017703">
    <property type="entry name" value="YgfZ/GCV_T_CS"/>
</dbReference>
<dbReference type="Gene3D" id="3.30.1360.120">
    <property type="entry name" value="Probable tRNA modification gtpase trme, domain 1"/>
    <property type="match status" value="1"/>
</dbReference>
<dbReference type="Proteomes" id="UP000009145">
    <property type="component" value="Chromosome"/>
</dbReference>
<dbReference type="OrthoDB" id="9796287at2"/>
<dbReference type="PANTHER" id="PTHR22602:SF0">
    <property type="entry name" value="TRANSFERASE CAF17, MITOCHONDRIAL-RELATED"/>
    <property type="match status" value="1"/>
</dbReference>
<gene>
    <name evidence="3" type="ordered locus">Q7C_432</name>
</gene>
<accession>I1YFB4</accession>
<dbReference type="SUPFAM" id="SSF103025">
    <property type="entry name" value="Folate-binding domain"/>
    <property type="match status" value="1"/>
</dbReference>
<evidence type="ECO:0000259" key="2">
    <source>
        <dbReference type="Pfam" id="PF01571"/>
    </source>
</evidence>
<feature type="domain" description="GCVT N-terminal" evidence="2">
    <location>
        <begin position="23"/>
        <end position="97"/>
    </location>
</feature>